<evidence type="ECO:0000313" key="2">
    <source>
        <dbReference type="Proteomes" id="UP000615755"/>
    </source>
</evidence>
<proteinExistence type="predicted"/>
<dbReference type="EMBL" id="AQGV01000012">
    <property type="protein sequence ID" value="MBE0368069.1"/>
    <property type="molecule type" value="Genomic_DNA"/>
</dbReference>
<evidence type="ECO:0008006" key="3">
    <source>
        <dbReference type="Google" id="ProtNLM"/>
    </source>
</evidence>
<keyword evidence="2" id="KW-1185">Reference proteome</keyword>
<gene>
    <name evidence="1" type="ORF">PAUR_a1588</name>
</gene>
<name>A0ABR9EAP9_9GAMM</name>
<organism evidence="1 2">
    <name type="scientific">Pseudoalteromonas aurantia 208</name>
    <dbReference type="NCBI Taxonomy" id="1314867"/>
    <lineage>
        <taxon>Bacteria</taxon>
        <taxon>Pseudomonadati</taxon>
        <taxon>Pseudomonadota</taxon>
        <taxon>Gammaproteobacteria</taxon>
        <taxon>Alteromonadales</taxon>
        <taxon>Pseudoalteromonadaceae</taxon>
        <taxon>Pseudoalteromonas</taxon>
    </lineage>
</organism>
<dbReference type="Proteomes" id="UP000615755">
    <property type="component" value="Unassembled WGS sequence"/>
</dbReference>
<reference evidence="1 2" key="1">
    <citation type="submission" date="2015-03" db="EMBL/GenBank/DDBJ databases">
        <title>Genome sequence of Pseudoalteromonas aurantia.</title>
        <authorList>
            <person name="Xie B.-B."/>
            <person name="Rong J.-C."/>
            <person name="Qin Q.-L."/>
            <person name="Zhang Y.-Z."/>
        </authorList>
    </citation>
    <scope>NUCLEOTIDE SEQUENCE [LARGE SCALE GENOMIC DNA]</scope>
    <source>
        <strain evidence="1 2">208</strain>
    </source>
</reference>
<evidence type="ECO:0000313" key="1">
    <source>
        <dbReference type="EMBL" id="MBE0368069.1"/>
    </source>
</evidence>
<dbReference type="SUPFAM" id="SSF53850">
    <property type="entry name" value="Periplasmic binding protein-like II"/>
    <property type="match status" value="1"/>
</dbReference>
<accession>A0ABR9EAP9</accession>
<protein>
    <recommendedName>
        <fullName evidence="3">ABC transporter substrate-binding protein</fullName>
    </recommendedName>
</protein>
<comment type="caution">
    <text evidence="1">The sequence shown here is derived from an EMBL/GenBank/DDBJ whole genome shotgun (WGS) entry which is preliminary data.</text>
</comment>
<sequence>MADTRPLKIQIASDYNPSLGEEPRDLATMLLLNVQRELQGRVSLEFIPASRLREWRELETYPNICLYNKVKTAEREAIALFVEYPLMAFPANRLILRGHPNLPKKLSLKDIVVSKGLRVGVTKGRSYGKEVDDFIATYRNNLIVGEGANSAYRLREMLIQGKLDGIIEYTSVFIEHHKQQAQRDGVTYHQIESADLTIFGYIACANSEQGRKAVSLFELALENSALQQMIIDAHKGLFFKQEMVFIEQGLRDAYNIQP</sequence>